<dbReference type="Gene3D" id="1.25.40.280">
    <property type="entry name" value="alix/aip1 like domains"/>
    <property type="match status" value="1"/>
</dbReference>
<keyword evidence="2" id="KW-1185">Reference proteome</keyword>
<evidence type="ECO:0000313" key="1">
    <source>
        <dbReference type="EMBL" id="GKT26474.1"/>
    </source>
</evidence>
<dbReference type="EMBL" id="BQXS01012657">
    <property type="protein sequence ID" value="GKT26474.1"/>
    <property type="molecule type" value="Genomic_DNA"/>
</dbReference>
<gene>
    <name evidence="1" type="ORF">ADUPG1_013368</name>
</gene>
<proteinExistence type="predicted"/>
<dbReference type="InterPro" id="IPR038499">
    <property type="entry name" value="BRO1_sf"/>
</dbReference>
<comment type="caution">
    <text evidence="1">The sequence shown here is derived from an EMBL/GenBank/DDBJ whole genome shotgun (WGS) entry which is preliminary data.</text>
</comment>
<protein>
    <submittedName>
        <fullName evidence="1">Uncharacterized protein</fullName>
    </submittedName>
</protein>
<name>A0ABQ5K2P6_9EUKA</name>
<organism evidence="1 2">
    <name type="scientific">Aduncisulcus paluster</name>
    <dbReference type="NCBI Taxonomy" id="2918883"/>
    <lineage>
        <taxon>Eukaryota</taxon>
        <taxon>Metamonada</taxon>
        <taxon>Carpediemonas-like organisms</taxon>
        <taxon>Aduncisulcus</taxon>
    </lineage>
</organism>
<evidence type="ECO:0000313" key="2">
    <source>
        <dbReference type="Proteomes" id="UP001057375"/>
    </source>
</evidence>
<dbReference type="Proteomes" id="UP001057375">
    <property type="component" value="Unassembled WGS sequence"/>
</dbReference>
<reference evidence="1" key="1">
    <citation type="submission" date="2022-03" db="EMBL/GenBank/DDBJ databases">
        <title>Draft genome sequence of Aduncisulcus paluster, a free-living microaerophilic Fornicata.</title>
        <authorList>
            <person name="Yuyama I."/>
            <person name="Kume K."/>
            <person name="Tamura T."/>
            <person name="Inagaki Y."/>
            <person name="Hashimoto T."/>
        </authorList>
    </citation>
    <scope>NUCLEOTIDE SEQUENCE</scope>
    <source>
        <strain evidence="1">NY0171</strain>
    </source>
</reference>
<accession>A0ABQ5K2P6</accession>
<sequence length="404" mass="45937">MFFFSCNVPQTKPANLTNFFKWEKESLDDVHRVNNARAQVESALKSENYTAIISRIDEYIPLIFDVRKALVSWCETHKKSLLGKSEFHWSSGNGSNTKKFFGSKLFDYEIVMILATKAILLMRRATDTPIGHAFHKEVYDAKLSDLKIATSLWGYLASVAIPRVTEDVSPYVVECNVSFARHMETLCMAGREALLLRKLVDNDIMDIVKEPESPSDLGEGDPRTGLKVMWDKAAGIAKQISVRCASILDKLEHVDAVLVKKYLGKHFIPIVRTFYHLSLFRSNRFHGEHYWRQESDDMCSNPHGVGVGFLSQAKLWGDQVLMDLEKSKPRETQLITKVTNVFEVEFKFVAQIIPKYITELKVVYAESMATSKDDLLIYDLPDLAVATPEKFDEPLSVLTSLKLK</sequence>